<reference evidence="1" key="1">
    <citation type="submission" date="2020-08" db="EMBL/GenBank/DDBJ databases">
        <title>Genome sequencing and assembly of the red palm weevil Rhynchophorus ferrugineus.</title>
        <authorList>
            <person name="Dias G.B."/>
            <person name="Bergman C.M."/>
            <person name="Manee M."/>
        </authorList>
    </citation>
    <scope>NUCLEOTIDE SEQUENCE</scope>
    <source>
        <strain evidence="1">AA-2017</strain>
        <tissue evidence="1">Whole larva</tissue>
    </source>
</reference>
<dbReference type="AlphaFoldDB" id="A0A834MKT3"/>
<organism evidence="1 2">
    <name type="scientific">Rhynchophorus ferrugineus</name>
    <name type="common">Red palm weevil</name>
    <name type="synonym">Curculio ferrugineus</name>
    <dbReference type="NCBI Taxonomy" id="354439"/>
    <lineage>
        <taxon>Eukaryota</taxon>
        <taxon>Metazoa</taxon>
        <taxon>Ecdysozoa</taxon>
        <taxon>Arthropoda</taxon>
        <taxon>Hexapoda</taxon>
        <taxon>Insecta</taxon>
        <taxon>Pterygota</taxon>
        <taxon>Neoptera</taxon>
        <taxon>Endopterygota</taxon>
        <taxon>Coleoptera</taxon>
        <taxon>Polyphaga</taxon>
        <taxon>Cucujiformia</taxon>
        <taxon>Curculionidae</taxon>
        <taxon>Dryophthorinae</taxon>
        <taxon>Rhynchophorus</taxon>
    </lineage>
</organism>
<dbReference type="InterPro" id="IPR029321">
    <property type="entry name" value="INTS2"/>
</dbReference>
<name>A0A834MKT3_RHYFE</name>
<proteinExistence type="predicted"/>
<dbReference type="EMBL" id="JAACXV010000004">
    <property type="protein sequence ID" value="KAF7287638.1"/>
    <property type="molecule type" value="Genomic_DNA"/>
</dbReference>
<dbReference type="Proteomes" id="UP000625711">
    <property type="component" value="Unassembled WGS sequence"/>
</dbReference>
<keyword evidence="2" id="KW-1185">Reference proteome</keyword>
<gene>
    <name evidence="1" type="ORF">GWI33_005988</name>
</gene>
<dbReference type="GO" id="GO:0032039">
    <property type="term" value="C:integrator complex"/>
    <property type="evidence" value="ECO:0007669"/>
    <property type="project" value="InterPro"/>
</dbReference>
<dbReference type="Pfam" id="PF14750">
    <property type="entry name" value="INTS2"/>
    <property type="match status" value="1"/>
</dbReference>
<comment type="caution">
    <text evidence="1">The sequence shown here is derived from an EMBL/GenBank/DDBJ whole genome shotgun (WGS) entry which is preliminary data.</text>
</comment>
<evidence type="ECO:0000313" key="2">
    <source>
        <dbReference type="Proteomes" id="UP000625711"/>
    </source>
</evidence>
<accession>A0A834MKT3</accession>
<sequence length="73" mass="8333">MTFKKCVNPVVFKAVQNVDMEKLSNCSEDNIRPVLPCLVRMGLISPLDTSKKLKLKKNSNLGKREIVPRMIQF</sequence>
<dbReference type="OrthoDB" id="70899at2759"/>
<evidence type="ECO:0000313" key="1">
    <source>
        <dbReference type="EMBL" id="KAF7287638.1"/>
    </source>
</evidence>
<protein>
    <submittedName>
        <fullName evidence="1">Uncharacterized protein</fullName>
    </submittedName>
</protein>